<accession>A0A6J1M8E9</accession>
<evidence type="ECO:0000313" key="2">
    <source>
        <dbReference type="Proteomes" id="UP000504633"/>
    </source>
</evidence>
<gene>
    <name evidence="3" type="primary">LOC111602045</name>
</gene>
<dbReference type="OMA" id="DLWYFNP"/>
<dbReference type="KEGG" id="dhe:111602045"/>
<dbReference type="RefSeq" id="XP_023174724.1">
    <property type="nucleotide sequence ID" value="XM_023318956.2"/>
</dbReference>
<reference evidence="3" key="1">
    <citation type="submission" date="2025-08" db="UniProtKB">
        <authorList>
            <consortium name="RefSeq"/>
        </authorList>
    </citation>
    <scope>IDENTIFICATION</scope>
    <source>
        <strain evidence="3">15085-1641.00</strain>
        <tissue evidence="3">Whole body</tissue>
    </source>
</reference>
<dbReference type="Proteomes" id="UP000504633">
    <property type="component" value="Unplaced"/>
</dbReference>
<evidence type="ECO:0000313" key="3">
    <source>
        <dbReference type="RefSeq" id="XP_023174724.1"/>
    </source>
</evidence>
<keyword evidence="1" id="KW-0732">Signal</keyword>
<feature type="signal peptide" evidence="1">
    <location>
        <begin position="1"/>
        <end position="19"/>
    </location>
</feature>
<evidence type="ECO:0000256" key="1">
    <source>
        <dbReference type="SAM" id="SignalP"/>
    </source>
</evidence>
<dbReference type="AlphaFoldDB" id="A0A6J1M8E9"/>
<dbReference type="OrthoDB" id="7845239at2759"/>
<proteinExistence type="predicted"/>
<feature type="chain" id="PRO_5026795306" evidence="1">
    <location>
        <begin position="20"/>
        <end position="85"/>
    </location>
</feature>
<keyword evidence="2" id="KW-1185">Reference proteome</keyword>
<organism evidence="2 3">
    <name type="scientific">Drosophila hydei</name>
    <name type="common">Fruit fly</name>
    <dbReference type="NCBI Taxonomy" id="7224"/>
    <lineage>
        <taxon>Eukaryota</taxon>
        <taxon>Metazoa</taxon>
        <taxon>Ecdysozoa</taxon>
        <taxon>Arthropoda</taxon>
        <taxon>Hexapoda</taxon>
        <taxon>Insecta</taxon>
        <taxon>Pterygota</taxon>
        <taxon>Neoptera</taxon>
        <taxon>Endopterygota</taxon>
        <taxon>Diptera</taxon>
        <taxon>Brachycera</taxon>
        <taxon>Muscomorpha</taxon>
        <taxon>Ephydroidea</taxon>
        <taxon>Drosophilidae</taxon>
        <taxon>Drosophila</taxon>
    </lineage>
</organism>
<protein>
    <submittedName>
        <fullName evidence="3">Uncharacterized protein LOC111602045</fullName>
    </submittedName>
</protein>
<name>A0A6J1M8E9_DROHY</name>
<sequence length="85" mass="9708">MTRALIVIGLSLLFTMAPANYNFNSSEILRLGYNPTYDLWYFNPKGRPSAVSESVKSAYRKQKPGGVCYVDPDTWFFCKTFEPIN</sequence>
<dbReference type="GeneID" id="111602045"/>